<dbReference type="Proteomes" id="UP001213083">
    <property type="component" value="Unassembled WGS sequence"/>
</dbReference>
<proteinExistence type="predicted"/>
<protein>
    <submittedName>
        <fullName evidence="3">Eco57I restriction-modification methylase domain-containing protein</fullName>
    </submittedName>
</protein>
<dbReference type="InterPro" id="IPR011639">
    <property type="entry name" value="MethylTrfase_TaqI-like_dom"/>
</dbReference>
<dbReference type="PROSITE" id="PS00092">
    <property type="entry name" value="N6_MTASE"/>
    <property type="match status" value="1"/>
</dbReference>
<feature type="region of interest" description="Disordered" evidence="1">
    <location>
        <begin position="831"/>
        <end position="857"/>
    </location>
</feature>
<dbReference type="SUPFAM" id="SSF53335">
    <property type="entry name" value="S-adenosyl-L-methionine-dependent methyltransferases"/>
    <property type="match status" value="1"/>
</dbReference>
<dbReference type="Gene3D" id="3.40.50.300">
    <property type="entry name" value="P-loop containing nucleotide triphosphate hydrolases"/>
    <property type="match status" value="2"/>
</dbReference>
<feature type="domain" description="Helicase ATP-binding" evidence="2">
    <location>
        <begin position="311"/>
        <end position="484"/>
    </location>
</feature>
<dbReference type="RefSeq" id="WP_271018009.1">
    <property type="nucleotide sequence ID" value="NZ_JAQIEQ010000004.1"/>
</dbReference>
<dbReference type="GO" id="GO:0032259">
    <property type="term" value="P:methylation"/>
    <property type="evidence" value="ECO:0007669"/>
    <property type="project" value="UniProtKB-KW"/>
</dbReference>
<sequence length="1490" mass="171148">MKSNFEFLKNEDDLQKYYANAVNAERLYADGYYSEEVINVRKIAEELTKDIMDLEYLQVDECATFNDNLTRLRKGAYVTDRAISVFYEVKRSGNVQAHALEETATKESGLKELKNIRYLLADFAHKYYDIHVNTSSDEFIEPERETNYSSSERRLVYIQTADNSSGNWPAYIGARKVGKASIEEDFNNDLRPNSDYLRIRADKRVKQYMGTGGVPYVIEWAELGYSPVTKRWFGDEAVHDVLKRSGIKHAEGLEGNEWYKVDLETAKKAIQAVKDGKSAIDLDSQAPKQQKPIEVKITLRPEQRDAIDKTKAAYKRYNRMLWNAKMRFGKTITALSLVKESKYKKVLIMTHRPVVNEGWFEDFNKIGMTKAGYLYGSRNRGHRSVEELENLGQPYVYFASIQDLRGSTEIGGKVSDKNHDVFSVAWDLVIVDEAHEGTQTDLAQNVLDAVLRSKRTTKLLELSGTPFNLLSDYDEEQIFTWDYTMEQEAKLAWSEEHPNEINPYESLPKVSMYTFEMSDHFKDINFTGDGLGRYSFNFKEFFRTDENGKFVHEKNVRQFLKNITSPGPTNYPFANRTFRNNLRHTLWILPGIKECNALEDLLNEPGTVFHEEGYKVVNVVRGDKTADEEASQSDVERVNRAMDPDPATTKTITLTVRKMTTGVTIKPWTGVLFLSNTNSAMQYLQAAFRAQTPYASETFGQKTNCYIFDFAPDRALTVMAEASSLSTGAGKLNSGEQEERMTKLLNFLPIIGEKGNKMHVYNVNTLLTKLKKAYAEKAVRSGFDDNSIYSDKLLNIENKEILAKFNKLKEIVGTTKKEKQETKIDINKQGLTEKEAETARKARKKKPKERTKEEQEAIDKVNALRRQRRTLISILRGISIRIPMMIYGMDIDFDEDVSIQQFMNRVDDVSWKEFMPADVTKEMFKEFIPYYDSEIFIEAGKIIRRRVKELDKADPLDRVEKIADIFGTFRNPDKETVLTPWRVVNMHLGKTIGGLVYYDDDYETQYVDGKSAMHWVSSENTERVYHENTRILEINAKTGLYPLFAAASLYWKEFQKMNDQTAGKFSLIDEQFIWQKILRENIFVVAKTPMAKEIATRTLRGYNSDWDINAEYVENIIKDAKTDVDAEAKKIERLFGNMKFDVVIGNPPYQDSATGDNDNYAAPIYSDFMDLSYELSDIVTLITPARFLFDAGGTPKQWNRKILNDPHFKIIYYEPKSDSVFPHTDIKGGVAITLRDAKKNYGSIKDNYYPAGIYVPFKQLADVMEKVADYSDGSYTGLDKIVFAPENYKFTEKMHDENPTVLNRLSKGHKYDLKSNVFDKLPDIFLKEAPDDGCQYVRIYGLSKKQRVYRYIKADYISNKTNFMGWKVFVPKANGSGALGETLSTPLIGKPLIGNTQTFISIGNFKTEFEAESVMKYIKSKFARALLGILKITQDNTGSRWKLVPLQDFTPSSDIDWTKSIPEIDQQLYKKYNLSEEEINFIETKVQAMD</sequence>
<dbReference type="EMBL" id="JAQIEV010000004">
    <property type="protein sequence ID" value="MDA3782069.1"/>
    <property type="molecule type" value="Genomic_DNA"/>
</dbReference>
<dbReference type="SMART" id="SM00487">
    <property type="entry name" value="DEXDc"/>
    <property type="match status" value="1"/>
</dbReference>
<dbReference type="PROSITE" id="PS51192">
    <property type="entry name" value="HELICASE_ATP_BIND_1"/>
    <property type="match status" value="1"/>
</dbReference>
<keyword evidence="3" id="KW-0489">Methyltransferase</keyword>
<keyword evidence="3" id="KW-0808">Transferase</keyword>
<evidence type="ECO:0000313" key="3">
    <source>
        <dbReference type="EMBL" id="MDA3782069.1"/>
    </source>
</evidence>
<dbReference type="PANTHER" id="PTHR47396">
    <property type="entry name" value="TYPE I RESTRICTION ENZYME ECOKI R PROTEIN"/>
    <property type="match status" value="1"/>
</dbReference>
<accession>A0ABD4W0K0</accession>
<dbReference type="InterPro" id="IPR006935">
    <property type="entry name" value="Helicase/UvrB_N"/>
</dbReference>
<comment type="caution">
    <text evidence="3">The sequence shown here is derived from an EMBL/GenBank/DDBJ whole genome shotgun (WGS) entry which is preliminary data.</text>
</comment>
<organism evidence="3 4">
    <name type="scientific">Lactobacillus delbrueckii</name>
    <dbReference type="NCBI Taxonomy" id="1584"/>
    <lineage>
        <taxon>Bacteria</taxon>
        <taxon>Bacillati</taxon>
        <taxon>Bacillota</taxon>
        <taxon>Bacilli</taxon>
        <taxon>Lactobacillales</taxon>
        <taxon>Lactobacillaceae</taxon>
        <taxon>Lactobacillus</taxon>
    </lineage>
</organism>
<dbReference type="InterPro" id="IPR014001">
    <property type="entry name" value="Helicase_ATP-bd"/>
</dbReference>
<dbReference type="InterPro" id="IPR027417">
    <property type="entry name" value="P-loop_NTPase"/>
</dbReference>
<dbReference type="InterPro" id="IPR029063">
    <property type="entry name" value="SAM-dependent_MTases_sf"/>
</dbReference>
<dbReference type="SUPFAM" id="SSF52540">
    <property type="entry name" value="P-loop containing nucleoside triphosphate hydrolases"/>
    <property type="match status" value="1"/>
</dbReference>
<dbReference type="InterPro" id="IPR002052">
    <property type="entry name" value="DNA_methylase_N6_adenine_CS"/>
</dbReference>
<evidence type="ECO:0000256" key="1">
    <source>
        <dbReference type="SAM" id="MobiDB-lite"/>
    </source>
</evidence>
<dbReference type="PANTHER" id="PTHR47396:SF1">
    <property type="entry name" value="ATP-DEPENDENT HELICASE IRC3-RELATED"/>
    <property type="match status" value="1"/>
</dbReference>
<evidence type="ECO:0000313" key="4">
    <source>
        <dbReference type="Proteomes" id="UP001213083"/>
    </source>
</evidence>
<gene>
    <name evidence="3" type="ORF">PF593_02695</name>
</gene>
<dbReference type="GO" id="GO:0009007">
    <property type="term" value="F:site-specific DNA-methyltransferase (adenine-specific) activity"/>
    <property type="evidence" value="ECO:0007669"/>
    <property type="project" value="UniProtKB-EC"/>
</dbReference>
<reference evidence="3 4" key="1">
    <citation type="submission" date="2023-01" db="EMBL/GenBank/DDBJ databases">
        <title>Sequencing of the bacterial strains from artisanal fermented milk Matsoni.</title>
        <authorList>
            <person name="Rozman V."/>
            <person name="Accetto T."/>
            <person name="Bogovic Matijasic B."/>
        </authorList>
    </citation>
    <scope>NUCLEOTIDE SEQUENCE [LARGE SCALE GENOMIC DNA]</scope>
    <source>
        <strain evidence="4">lbl143</strain>
    </source>
</reference>
<name>A0ABD4W0K0_9LACO</name>
<dbReference type="Gene3D" id="3.40.50.150">
    <property type="entry name" value="Vaccinia Virus protein VP39"/>
    <property type="match status" value="1"/>
</dbReference>
<dbReference type="Pfam" id="PF07669">
    <property type="entry name" value="Eco57I"/>
    <property type="match status" value="1"/>
</dbReference>
<evidence type="ECO:0000259" key="2">
    <source>
        <dbReference type="PROSITE" id="PS51192"/>
    </source>
</evidence>
<dbReference type="InterPro" id="IPR050742">
    <property type="entry name" value="Helicase_Restrict-Modif_Enz"/>
</dbReference>
<feature type="compositionally biased region" description="Basic and acidic residues" evidence="1">
    <location>
        <begin position="831"/>
        <end position="840"/>
    </location>
</feature>
<dbReference type="Pfam" id="PF04851">
    <property type="entry name" value="ResIII"/>
    <property type="match status" value="1"/>
</dbReference>